<evidence type="ECO:0000313" key="20">
    <source>
        <dbReference type="Proteomes" id="UP000182264"/>
    </source>
</evidence>
<evidence type="ECO:0000256" key="9">
    <source>
        <dbReference type="ARBA" id="ARBA00022722"/>
    </source>
</evidence>
<dbReference type="FunFam" id="3.30.160.20:FF:000003">
    <property type="entry name" value="Ribonuclease 3"/>
    <property type="match status" value="1"/>
</dbReference>
<dbReference type="InterPro" id="IPR000999">
    <property type="entry name" value="RNase_III_dom"/>
</dbReference>
<dbReference type="GO" id="GO:0006397">
    <property type="term" value="P:mRNA processing"/>
    <property type="evidence" value="ECO:0007669"/>
    <property type="project" value="UniProtKB-UniRule"/>
</dbReference>
<comment type="similarity">
    <text evidence="3">Belongs to the ribonuclease III family.</text>
</comment>
<dbReference type="SMART" id="SM00535">
    <property type="entry name" value="RIBOc"/>
    <property type="match status" value="1"/>
</dbReference>
<keyword evidence="12 15" id="KW-0378">Hydrolase</keyword>
<feature type="binding site" evidence="15">
    <location>
        <position position="55"/>
    </location>
    <ligand>
        <name>Mg(2+)</name>
        <dbReference type="ChEBI" id="CHEBI:18420"/>
    </ligand>
</feature>
<protein>
    <recommendedName>
        <fullName evidence="15">Ribonuclease 3</fullName>
        <ecNumber evidence="15">3.1.26.3</ecNumber>
    </recommendedName>
    <alternativeName>
        <fullName evidence="15">Ribonuclease III</fullName>
        <shortName evidence="15">RNase III</shortName>
    </alternativeName>
</protein>
<evidence type="ECO:0000256" key="10">
    <source>
        <dbReference type="ARBA" id="ARBA00022723"/>
    </source>
</evidence>
<dbReference type="GO" id="GO:0006364">
    <property type="term" value="P:rRNA processing"/>
    <property type="evidence" value="ECO:0007669"/>
    <property type="project" value="UniProtKB-UniRule"/>
</dbReference>
<sequence>MSGGILLCEEKPDILLERTIDYTFGDPSLLIEALTHKSFSNEQNDRGVPDNERLEFLGDVVLGLVVSHYVFRTFPHLPEGELTRIRSEVVSEKGLAVIGKAISLGDFMRLGKGEERSGGRLKSSLIANAMEALIGAIFCDGGFEQACRVVEALVVEHIQRAARRKAGVDYKTRLQERLQARFGEVPQYVLVHADGPPHQRSYTVEARFRESCIGRGEGRSKKAAEQAAARQALEQPEK</sequence>
<dbReference type="STRING" id="29542.A6070_05750"/>
<comment type="cofactor">
    <cofactor evidence="15">
        <name>Mg(2+)</name>
        <dbReference type="ChEBI" id="CHEBI:18420"/>
    </cofactor>
</comment>
<dbReference type="AlphaFoldDB" id="A0A1L3GKZ4"/>
<dbReference type="GO" id="GO:0005737">
    <property type="term" value="C:cytoplasm"/>
    <property type="evidence" value="ECO:0007669"/>
    <property type="project" value="UniProtKB-SubCell"/>
</dbReference>
<dbReference type="GO" id="GO:0046872">
    <property type="term" value="F:metal ion binding"/>
    <property type="evidence" value="ECO:0007669"/>
    <property type="project" value="UniProtKB-KW"/>
</dbReference>
<keyword evidence="14 15" id="KW-0694">RNA-binding</keyword>
<dbReference type="SMART" id="SM00358">
    <property type="entry name" value="DSRM"/>
    <property type="match status" value="1"/>
</dbReference>
<dbReference type="GO" id="GO:0010468">
    <property type="term" value="P:regulation of gene expression"/>
    <property type="evidence" value="ECO:0007669"/>
    <property type="project" value="TreeGrafter"/>
</dbReference>
<dbReference type="PROSITE" id="PS50142">
    <property type="entry name" value="RNASE_3_2"/>
    <property type="match status" value="1"/>
</dbReference>
<dbReference type="InterPro" id="IPR036389">
    <property type="entry name" value="RNase_III_sf"/>
</dbReference>
<dbReference type="CDD" id="cd10845">
    <property type="entry name" value="DSRM_RNAse_III_family"/>
    <property type="match status" value="1"/>
</dbReference>
<keyword evidence="13 15" id="KW-0460">Magnesium</keyword>
<keyword evidence="20" id="KW-1185">Reference proteome</keyword>
<comment type="subunit">
    <text evidence="4 15">Homodimer.</text>
</comment>
<evidence type="ECO:0000256" key="3">
    <source>
        <dbReference type="ARBA" id="ARBA00010183"/>
    </source>
</evidence>
<dbReference type="SUPFAM" id="SSF54768">
    <property type="entry name" value="dsRNA-binding domain-like"/>
    <property type="match status" value="1"/>
</dbReference>
<evidence type="ECO:0000256" key="1">
    <source>
        <dbReference type="ARBA" id="ARBA00000109"/>
    </source>
</evidence>
<dbReference type="Pfam" id="PF14622">
    <property type="entry name" value="Ribonucleas_3_3"/>
    <property type="match status" value="1"/>
</dbReference>
<dbReference type="SUPFAM" id="SSF69065">
    <property type="entry name" value="RNase III domain-like"/>
    <property type="match status" value="1"/>
</dbReference>
<evidence type="ECO:0000256" key="15">
    <source>
        <dbReference type="HAMAP-Rule" id="MF_00104"/>
    </source>
</evidence>
<dbReference type="Gene3D" id="1.10.1520.10">
    <property type="entry name" value="Ribonuclease III domain"/>
    <property type="match status" value="1"/>
</dbReference>
<feature type="region of interest" description="Disordered" evidence="16">
    <location>
        <begin position="216"/>
        <end position="238"/>
    </location>
</feature>
<keyword evidence="11 15" id="KW-0255">Endonuclease</keyword>
<feature type="binding site" evidence="15">
    <location>
        <position position="128"/>
    </location>
    <ligand>
        <name>Mg(2+)</name>
        <dbReference type="ChEBI" id="CHEBI:18420"/>
    </ligand>
</feature>
<dbReference type="Gene3D" id="3.30.160.20">
    <property type="match status" value="1"/>
</dbReference>
<evidence type="ECO:0000256" key="2">
    <source>
        <dbReference type="ARBA" id="ARBA00004496"/>
    </source>
</evidence>
<gene>
    <name evidence="15" type="primary">rnc</name>
    <name evidence="19" type="ORF">A7E75_11715</name>
</gene>
<dbReference type="PANTHER" id="PTHR11207:SF0">
    <property type="entry name" value="RIBONUCLEASE 3"/>
    <property type="match status" value="1"/>
</dbReference>
<keyword evidence="5 15" id="KW-0963">Cytoplasm</keyword>
<keyword evidence="6 15" id="KW-0698">rRNA processing</keyword>
<evidence type="ECO:0000256" key="8">
    <source>
        <dbReference type="ARBA" id="ARBA00022694"/>
    </source>
</evidence>
<dbReference type="FunFam" id="1.10.1520.10:FF:000001">
    <property type="entry name" value="Ribonuclease 3"/>
    <property type="match status" value="1"/>
</dbReference>
<evidence type="ECO:0000259" key="17">
    <source>
        <dbReference type="PROSITE" id="PS50137"/>
    </source>
</evidence>
<dbReference type="Pfam" id="PF00035">
    <property type="entry name" value="dsrm"/>
    <property type="match status" value="1"/>
</dbReference>
<evidence type="ECO:0000256" key="4">
    <source>
        <dbReference type="ARBA" id="ARBA00011738"/>
    </source>
</evidence>
<comment type="function">
    <text evidence="15">Digests double-stranded RNA. Involved in the processing of primary rRNA transcript to yield the immediate precursors to the large and small rRNAs (23S and 16S). Processes some mRNAs, and tRNAs when they are encoded in the rRNA operon. Processes pre-crRNA and tracrRNA of type II CRISPR loci if present in the organism.</text>
</comment>
<dbReference type="GO" id="GO:0042802">
    <property type="term" value="F:identical protein binding"/>
    <property type="evidence" value="ECO:0007669"/>
    <property type="project" value="UniProtKB-ARBA"/>
</dbReference>
<keyword evidence="9 15" id="KW-0540">Nuclease</keyword>
<organism evidence="19 20">
    <name type="scientific">Syntrophotalea acetylenica</name>
    <name type="common">Pelobacter acetylenicus</name>
    <dbReference type="NCBI Taxonomy" id="29542"/>
    <lineage>
        <taxon>Bacteria</taxon>
        <taxon>Pseudomonadati</taxon>
        <taxon>Thermodesulfobacteriota</taxon>
        <taxon>Desulfuromonadia</taxon>
        <taxon>Desulfuromonadales</taxon>
        <taxon>Syntrophotaleaceae</taxon>
        <taxon>Syntrophotalea</taxon>
    </lineage>
</organism>
<evidence type="ECO:0000256" key="5">
    <source>
        <dbReference type="ARBA" id="ARBA00022490"/>
    </source>
</evidence>
<dbReference type="GO" id="GO:0004525">
    <property type="term" value="F:ribonuclease III activity"/>
    <property type="evidence" value="ECO:0007669"/>
    <property type="project" value="UniProtKB-UniRule"/>
</dbReference>
<keyword evidence="15" id="KW-0699">rRNA-binding</keyword>
<feature type="domain" description="RNase III" evidence="18">
    <location>
        <begin position="16"/>
        <end position="142"/>
    </location>
</feature>
<evidence type="ECO:0000256" key="16">
    <source>
        <dbReference type="SAM" id="MobiDB-lite"/>
    </source>
</evidence>
<dbReference type="Proteomes" id="UP000182264">
    <property type="component" value="Chromosome"/>
</dbReference>
<keyword evidence="7 15" id="KW-0507">mRNA processing</keyword>
<dbReference type="GO" id="GO:0003725">
    <property type="term" value="F:double-stranded RNA binding"/>
    <property type="evidence" value="ECO:0007669"/>
    <property type="project" value="TreeGrafter"/>
</dbReference>
<evidence type="ECO:0000256" key="13">
    <source>
        <dbReference type="ARBA" id="ARBA00022842"/>
    </source>
</evidence>
<keyword evidence="10 15" id="KW-0479">Metal-binding</keyword>
<dbReference type="GO" id="GO:0008033">
    <property type="term" value="P:tRNA processing"/>
    <property type="evidence" value="ECO:0007669"/>
    <property type="project" value="UniProtKB-KW"/>
</dbReference>
<feature type="active site" evidence="15">
    <location>
        <position position="59"/>
    </location>
</feature>
<comment type="subcellular location">
    <subcellularLocation>
        <location evidence="2 15">Cytoplasm</location>
    </subcellularLocation>
</comment>
<name>A0A1L3GKZ4_SYNAC</name>
<evidence type="ECO:0000313" key="19">
    <source>
        <dbReference type="EMBL" id="APG26328.1"/>
    </source>
</evidence>
<evidence type="ECO:0000256" key="6">
    <source>
        <dbReference type="ARBA" id="ARBA00022552"/>
    </source>
</evidence>
<dbReference type="PANTHER" id="PTHR11207">
    <property type="entry name" value="RIBONUCLEASE III"/>
    <property type="match status" value="1"/>
</dbReference>
<dbReference type="GO" id="GO:0019843">
    <property type="term" value="F:rRNA binding"/>
    <property type="evidence" value="ECO:0007669"/>
    <property type="project" value="UniProtKB-KW"/>
</dbReference>
<dbReference type="InterPro" id="IPR011907">
    <property type="entry name" value="RNase_III"/>
</dbReference>
<feature type="active site" evidence="15">
    <location>
        <position position="131"/>
    </location>
</feature>
<evidence type="ECO:0000256" key="12">
    <source>
        <dbReference type="ARBA" id="ARBA00022801"/>
    </source>
</evidence>
<evidence type="ECO:0000256" key="7">
    <source>
        <dbReference type="ARBA" id="ARBA00022664"/>
    </source>
</evidence>
<feature type="domain" description="DRBM" evidence="17">
    <location>
        <begin position="169"/>
        <end position="238"/>
    </location>
</feature>
<dbReference type="NCBIfam" id="TIGR02191">
    <property type="entry name" value="RNaseIII"/>
    <property type="match status" value="1"/>
</dbReference>
<dbReference type="EMBL" id="CP015518">
    <property type="protein sequence ID" value="APG26328.1"/>
    <property type="molecule type" value="Genomic_DNA"/>
</dbReference>
<evidence type="ECO:0000259" key="18">
    <source>
        <dbReference type="PROSITE" id="PS50142"/>
    </source>
</evidence>
<comment type="catalytic activity">
    <reaction evidence="1 15">
        <text>Endonucleolytic cleavage to 5'-phosphomonoester.</text>
        <dbReference type="EC" id="3.1.26.3"/>
    </reaction>
</comment>
<dbReference type="InterPro" id="IPR014720">
    <property type="entry name" value="dsRBD_dom"/>
</dbReference>
<dbReference type="HAMAP" id="MF_00104">
    <property type="entry name" value="RNase_III"/>
    <property type="match status" value="1"/>
</dbReference>
<proteinExistence type="inferred from homology"/>
<reference evidence="19 20" key="1">
    <citation type="journal article" date="2017" name="Genome Announc.">
        <title>Complete Genome Sequences of Two Acetylene-Fermenting Pelobacter acetylenicus Strains.</title>
        <authorList>
            <person name="Sutton J.M."/>
            <person name="Baesman S.M."/>
            <person name="Fierst J.L."/>
            <person name="Poret-Peterson A.T."/>
            <person name="Oremland R.S."/>
            <person name="Dunlap D.S."/>
            <person name="Akob D.M."/>
        </authorList>
    </citation>
    <scope>NUCLEOTIDE SEQUENCE [LARGE SCALE GENOMIC DNA]</scope>
    <source>
        <strain evidence="19 20">DSM 3247</strain>
    </source>
</reference>
<feature type="binding site" evidence="15">
    <location>
        <position position="131"/>
    </location>
    <ligand>
        <name>Mg(2+)</name>
        <dbReference type="ChEBI" id="CHEBI:18420"/>
    </ligand>
</feature>
<evidence type="ECO:0000256" key="14">
    <source>
        <dbReference type="ARBA" id="ARBA00022884"/>
    </source>
</evidence>
<dbReference type="EC" id="3.1.26.3" evidence="15"/>
<dbReference type="CDD" id="cd00593">
    <property type="entry name" value="RIBOc"/>
    <property type="match status" value="1"/>
</dbReference>
<dbReference type="PROSITE" id="PS50137">
    <property type="entry name" value="DS_RBD"/>
    <property type="match status" value="1"/>
</dbReference>
<keyword evidence="8 15" id="KW-0819">tRNA processing</keyword>
<accession>A0A1L3GKZ4</accession>
<evidence type="ECO:0000256" key="11">
    <source>
        <dbReference type="ARBA" id="ARBA00022759"/>
    </source>
</evidence>
<feature type="compositionally biased region" description="Low complexity" evidence="16">
    <location>
        <begin position="225"/>
        <end position="238"/>
    </location>
</feature>